<evidence type="ECO:0000313" key="1">
    <source>
        <dbReference type="Ensembl" id="ENSPNAP00000031760.2"/>
    </source>
</evidence>
<proteinExistence type="predicted"/>
<evidence type="ECO:0000313" key="2">
    <source>
        <dbReference type="Proteomes" id="UP001501920"/>
    </source>
</evidence>
<reference evidence="1 2" key="1">
    <citation type="submission" date="2020-10" db="EMBL/GenBank/DDBJ databases">
        <title>Pygocentrus nattereri (red-bellied piranha) genome, fPygNat1, primary haplotype.</title>
        <authorList>
            <person name="Myers G."/>
            <person name="Meyer A."/>
            <person name="Karagic N."/>
            <person name="Pippel M."/>
            <person name="Winkler S."/>
            <person name="Tracey A."/>
            <person name="Wood J."/>
            <person name="Formenti G."/>
            <person name="Howe K."/>
            <person name="Fedrigo O."/>
            <person name="Jarvis E.D."/>
        </authorList>
    </citation>
    <scope>NUCLEOTIDE SEQUENCE [LARGE SCALE GENOMIC DNA]</scope>
</reference>
<dbReference type="Ensembl" id="ENSPNAT00000021011.2">
    <property type="protein sequence ID" value="ENSPNAP00000031760.2"/>
    <property type="gene ID" value="ENSPNAG00000019294.2"/>
</dbReference>
<organism evidence="1 2">
    <name type="scientific">Pygocentrus nattereri</name>
    <name type="common">Red-bellied piranha</name>
    <dbReference type="NCBI Taxonomy" id="42514"/>
    <lineage>
        <taxon>Eukaryota</taxon>
        <taxon>Metazoa</taxon>
        <taxon>Chordata</taxon>
        <taxon>Craniata</taxon>
        <taxon>Vertebrata</taxon>
        <taxon>Euteleostomi</taxon>
        <taxon>Actinopterygii</taxon>
        <taxon>Neopterygii</taxon>
        <taxon>Teleostei</taxon>
        <taxon>Ostariophysi</taxon>
        <taxon>Characiformes</taxon>
        <taxon>Characoidei</taxon>
        <taxon>Pygocentrus</taxon>
    </lineage>
</organism>
<name>A0A3B4E7L1_PYGNA</name>
<dbReference type="OMA" id="EVWIWIS"/>
<keyword evidence="2" id="KW-1185">Reference proteome</keyword>
<reference evidence="1" key="3">
    <citation type="submission" date="2025-09" db="UniProtKB">
        <authorList>
            <consortium name="Ensembl"/>
        </authorList>
    </citation>
    <scope>IDENTIFICATION</scope>
</reference>
<protein>
    <submittedName>
        <fullName evidence="1">Uncharacterized protein</fullName>
    </submittedName>
</protein>
<dbReference type="STRING" id="42514.ENSPNAP00000031760"/>
<gene>
    <name evidence="1" type="primary">CHIC1</name>
</gene>
<reference evidence="1" key="2">
    <citation type="submission" date="2025-08" db="UniProtKB">
        <authorList>
            <consortium name="Ensembl"/>
        </authorList>
    </citation>
    <scope>IDENTIFICATION</scope>
</reference>
<dbReference type="GeneTree" id="ENSGT00940000181562"/>
<dbReference type="AlphaFoldDB" id="A0A3B4E7L1"/>
<accession>A0A3B4E7L1</accession>
<sequence>NSSSCSCKRISVEFPSVENSELSPPAAFMFKLNVVVVVSEAPPFPMIFPASFTHVAPPPLMWVRRCLCNARLEEWVKLRPHSLQMYGRSPVCMRMCCRRLVDWLKALLHTTQTYGLTPRCTFLCLRRLLEFLKALGHLSHGYGHSPVCWRRWGQYGHWKVRKPVCTLRWTWT</sequence>
<dbReference type="Proteomes" id="UP001501920">
    <property type="component" value="Chromosome 3"/>
</dbReference>